<evidence type="ECO:0008006" key="4">
    <source>
        <dbReference type="Google" id="ProtNLM"/>
    </source>
</evidence>
<evidence type="ECO:0000313" key="3">
    <source>
        <dbReference type="Proteomes" id="UP001597414"/>
    </source>
</evidence>
<accession>A0ABW5B7C5</accession>
<keyword evidence="1" id="KW-0175">Coiled coil</keyword>
<proteinExistence type="predicted"/>
<dbReference type="Proteomes" id="UP001597414">
    <property type="component" value="Unassembled WGS sequence"/>
</dbReference>
<dbReference type="EMBL" id="JBHUIV010000015">
    <property type="protein sequence ID" value="MFD2201788.1"/>
    <property type="molecule type" value="Genomic_DNA"/>
</dbReference>
<organism evidence="2 3">
    <name type="scientific">Shivajiella indica</name>
    <dbReference type="NCBI Taxonomy" id="872115"/>
    <lineage>
        <taxon>Bacteria</taxon>
        <taxon>Pseudomonadati</taxon>
        <taxon>Bacteroidota</taxon>
        <taxon>Cytophagia</taxon>
        <taxon>Cytophagales</taxon>
        <taxon>Cyclobacteriaceae</taxon>
        <taxon>Shivajiella</taxon>
    </lineage>
</organism>
<feature type="coiled-coil region" evidence="1">
    <location>
        <begin position="80"/>
        <end position="108"/>
    </location>
</feature>
<protein>
    <recommendedName>
        <fullName evidence="4">Lipoprotein</fullName>
    </recommendedName>
</protein>
<dbReference type="RefSeq" id="WP_380801776.1">
    <property type="nucleotide sequence ID" value="NZ_JBHUIV010000015.1"/>
</dbReference>
<keyword evidence="3" id="KW-1185">Reference proteome</keyword>
<name>A0ABW5B7C5_9BACT</name>
<gene>
    <name evidence="2" type="ORF">ACFSKV_09430</name>
</gene>
<reference evidence="3" key="1">
    <citation type="journal article" date="2019" name="Int. J. Syst. Evol. Microbiol.">
        <title>The Global Catalogue of Microorganisms (GCM) 10K type strain sequencing project: providing services to taxonomists for standard genome sequencing and annotation.</title>
        <authorList>
            <consortium name="The Broad Institute Genomics Platform"/>
            <consortium name="The Broad Institute Genome Sequencing Center for Infectious Disease"/>
            <person name="Wu L."/>
            <person name="Ma J."/>
        </authorList>
    </citation>
    <scope>NUCLEOTIDE SEQUENCE [LARGE SCALE GENOMIC DNA]</scope>
    <source>
        <strain evidence="3">KCTC 19812</strain>
    </source>
</reference>
<dbReference type="PROSITE" id="PS51257">
    <property type="entry name" value="PROKAR_LIPOPROTEIN"/>
    <property type="match status" value="1"/>
</dbReference>
<evidence type="ECO:0000256" key="1">
    <source>
        <dbReference type="SAM" id="Coils"/>
    </source>
</evidence>
<evidence type="ECO:0000313" key="2">
    <source>
        <dbReference type="EMBL" id="MFD2201788.1"/>
    </source>
</evidence>
<comment type="caution">
    <text evidence="2">The sequence shown here is derived from an EMBL/GenBank/DDBJ whole genome shotgun (WGS) entry which is preliminary data.</text>
</comment>
<sequence>MKKTMLILLSITLLMSCAKEKSIEERYLYEGEKIVDVDTGDEYIMEDEQQFTIVHTDGTTEKVAIDETPFYGSALSDEYVKTLEAKLAERKEKLLEEQKNKLKEVRRSRYANISDDELLKQFQQGHSDGLDMSRQMDMIAELIDRGVVNSEEAPDLLEISPELIDLDVDIDSLNDN</sequence>